<dbReference type="SUPFAM" id="SSF53474">
    <property type="entry name" value="alpha/beta-Hydrolases"/>
    <property type="match status" value="1"/>
</dbReference>
<dbReference type="PANTHER" id="PTHR31497">
    <property type="entry name" value="AUTOCRINE PROLIFERATION REPRESSOR PROTEIN A"/>
    <property type="match status" value="1"/>
</dbReference>
<dbReference type="PANTHER" id="PTHR31497:SF0">
    <property type="entry name" value="AUTOCRINE PROLIFERATION REPRESSOR PROTEIN A"/>
    <property type="match status" value="1"/>
</dbReference>
<sequence precursor="true">MKKTLVFFLLTVSVIIHSQNLADYVLTHKNIDYKIVSQKITETGVEFTHIVFESQTWQGIKWFHDLLIVRPAQLQFSNVAILMITGDFDPSKSKEIEDYLWIAEKFQALFVVLGDVPNQPIYGLREDDLIAYTFVQYSKIKDASLPLLFPMTASAVSAMDLIQQLFHIEKFFVTGASKRGWTTWLTAAVDKRVFAIAPIVFDNLNFQKQLQKQLEMYGQYSASINPYVKRGVPDMINTQHGQELLKMVDPYFYIEKLDMPKYIINATNDEYWTIYSANLYFFDLIGKNYLLYVPNNSHGIKNIPYVVDNASSFFKLALSDKLPEFAFELEGDTVLIKESEFIKEVYLHRAISDTTDFRKSLWLRLPVLPSNGCYSINVEPPEFRHVAYYAEVVFEIEELRVSFCTPALYK</sequence>
<dbReference type="Pfam" id="PF10142">
    <property type="entry name" value="PhoPQ_related"/>
    <property type="match status" value="1"/>
</dbReference>
<dbReference type="eggNOG" id="COG4287">
    <property type="taxonomic scope" value="Bacteria"/>
</dbReference>
<dbReference type="ESTHER" id="thelt-a8f5n9">
    <property type="family name" value="PhoPQ_related"/>
</dbReference>
<accession>A8F5N9</accession>
<feature type="chain" id="PRO_5002721759" description="PhoPQ-activated pathogenicity-related protein PqaA type" evidence="1">
    <location>
        <begin position="19"/>
        <end position="410"/>
    </location>
</feature>
<dbReference type="RefSeq" id="WP_012002954.1">
    <property type="nucleotide sequence ID" value="NC_009828.1"/>
</dbReference>
<dbReference type="HOGENOM" id="CLU_036488_1_0_0"/>
<protein>
    <recommendedName>
        <fullName evidence="4">PhoPQ-activated pathogenicity-related protein PqaA type</fullName>
    </recommendedName>
</protein>
<evidence type="ECO:0008006" key="4">
    <source>
        <dbReference type="Google" id="ProtNLM"/>
    </source>
</evidence>
<evidence type="ECO:0000313" key="2">
    <source>
        <dbReference type="EMBL" id="ABV33473.1"/>
    </source>
</evidence>
<organism evidence="2 3">
    <name type="scientific">Pseudothermotoga lettingae (strain ATCC BAA-301 / DSM 14385 / NBRC 107922 / TMO)</name>
    <name type="common">Thermotoga lettingae</name>
    <dbReference type="NCBI Taxonomy" id="416591"/>
    <lineage>
        <taxon>Bacteria</taxon>
        <taxon>Thermotogati</taxon>
        <taxon>Thermotogota</taxon>
        <taxon>Thermotogae</taxon>
        <taxon>Thermotogales</taxon>
        <taxon>Thermotogaceae</taxon>
        <taxon>Pseudothermotoga</taxon>
    </lineage>
</organism>
<feature type="signal peptide" evidence="1">
    <location>
        <begin position="1"/>
        <end position="18"/>
    </location>
</feature>
<evidence type="ECO:0000256" key="1">
    <source>
        <dbReference type="SAM" id="SignalP"/>
    </source>
</evidence>
<evidence type="ECO:0000313" key="3">
    <source>
        <dbReference type="Proteomes" id="UP000002016"/>
    </source>
</evidence>
<dbReference type="OrthoDB" id="8950502at2"/>
<gene>
    <name evidence="2" type="ordered locus">Tlet_0907</name>
</gene>
<dbReference type="KEGG" id="tle:Tlet_0907"/>
<keyword evidence="3" id="KW-1185">Reference proteome</keyword>
<reference evidence="2 3" key="1">
    <citation type="submission" date="2007-08" db="EMBL/GenBank/DDBJ databases">
        <title>Complete sequence of Thermotoga lettingae TMO.</title>
        <authorList>
            <consortium name="US DOE Joint Genome Institute"/>
            <person name="Copeland A."/>
            <person name="Lucas S."/>
            <person name="Lapidus A."/>
            <person name="Barry K."/>
            <person name="Glavina del Rio T."/>
            <person name="Dalin E."/>
            <person name="Tice H."/>
            <person name="Pitluck S."/>
            <person name="Foster B."/>
            <person name="Bruce D."/>
            <person name="Schmutz J."/>
            <person name="Larimer F."/>
            <person name="Land M."/>
            <person name="Hauser L."/>
            <person name="Kyrpides N."/>
            <person name="Mikhailova N."/>
            <person name="Nelson K."/>
            <person name="Gogarten J.P."/>
            <person name="Noll K."/>
            <person name="Richardson P."/>
        </authorList>
    </citation>
    <scope>NUCLEOTIDE SEQUENCE [LARGE SCALE GENOMIC DNA]</scope>
    <source>
        <strain evidence="3">ATCC BAA-301 / DSM 14385 / NBRC 107922 / TMO</strain>
    </source>
</reference>
<dbReference type="AlphaFoldDB" id="A8F5N9"/>
<keyword evidence="1" id="KW-0732">Signal</keyword>
<dbReference type="InterPro" id="IPR029058">
    <property type="entry name" value="AB_hydrolase_fold"/>
</dbReference>
<name>A8F5N9_PSELT</name>
<reference evidence="2 3" key="2">
    <citation type="journal article" date="2009" name="Proc. Natl. Acad. Sci. U.S.A.">
        <title>On the chimeric nature, thermophilic origin, and phylogenetic placement of the Thermotogales.</title>
        <authorList>
            <person name="Zhaxybayeva O."/>
            <person name="Swithers K.S."/>
            <person name="Lapierre P."/>
            <person name="Fournier G.P."/>
            <person name="Bickhart D.M."/>
            <person name="DeBoy R.T."/>
            <person name="Nelson K.E."/>
            <person name="Nesbo C.L."/>
            <person name="Doolittle W.F."/>
            <person name="Gogarten J.P."/>
            <person name="Noll K.M."/>
        </authorList>
    </citation>
    <scope>NUCLEOTIDE SEQUENCE [LARGE SCALE GENOMIC DNA]</scope>
    <source>
        <strain evidence="3">ATCC BAA-301 / DSM 14385 / NBRC 107922 / TMO</strain>
    </source>
</reference>
<dbReference type="STRING" id="416591.Tlet_0907"/>
<dbReference type="EMBL" id="CP000812">
    <property type="protein sequence ID" value="ABV33473.1"/>
    <property type="molecule type" value="Genomic_DNA"/>
</dbReference>
<proteinExistence type="predicted"/>
<dbReference type="Gene3D" id="3.40.50.1820">
    <property type="entry name" value="alpha/beta hydrolase"/>
    <property type="match status" value="1"/>
</dbReference>
<dbReference type="InterPro" id="IPR009199">
    <property type="entry name" value="PhoPQ-act_pathogen-rel_PqaA"/>
</dbReference>
<dbReference type="PIRSF" id="PIRSF014728">
    <property type="entry name" value="PqaA"/>
    <property type="match status" value="1"/>
</dbReference>
<dbReference type="Proteomes" id="UP000002016">
    <property type="component" value="Chromosome"/>
</dbReference>